<keyword evidence="2" id="KW-1185">Reference proteome</keyword>
<sequence length="358" mass="40550">MKILVSAFTGRCLVNWLPLADEIRKKNGRCDFLLFPRVSDPDHRALLREDIQSFALVTEQIKEDFSFVRSTEADCAERIRSAVRNQRYEALLMTTCHVGPELKLKNWLKPSSPEIEVIGLQHGFVQPWWYYEELSASFDKIGVFGSAFVDRFTEPFRSRVIPLSLPSLDPYVGEKGNPLGATLFALQRDMSVELVDQMATELEIARRRKVIIRPHPEHVSLYDGLRSKFAFSDPAMPVNDVLRSVSAVVTSGSTLALASLSMRIPTVVLDHLGGAEYRPFGIVAEEMSSASIIQTLQRQEPESFWNELQAVLVRYTGRAGFRAEDAYNSLRSSIVRKSDARDSTFSRLRGWLNRHIAQ</sequence>
<reference evidence="1" key="1">
    <citation type="submission" date="2016-01" db="EMBL/GenBank/DDBJ databases">
        <authorList>
            <person name="Peeters C."/>
        </authorList>
    </citation>
    <scope>NUCLEOTIDE SEQUENCE [LARGE SCALE GENOMIC DNA]</scope>
    <source>
        <strain evidence="1">LMG 29325</strain>
    </source>
</reference>
<dbReference type="EMBL" id="FCOJ02000070">
    <property type="protein sequence ID" value="SAK89645.1"/>
    <property type="molecule type" value="Genomic_DNA"/>
</dbReference>
<protein>
    <recommendedName>
        <fullName evidence="3">Capsule polysaccharide biosynthesis protein</fullName>
    </recommendedName>
</protein>
<accession>A0A158D4S7</accession>
<dbReference type="OrthoDB" id="9790710at2"/>
<organism evidence="1 2">
    <name type="scientific">Caballeronia glebae</name>
    <dbReference type="NCBI Taxonomy" id="1777143"/>
    <lineage>
        <taxon>Bacteria</taxon>
        <taxon>Pseudomonadati</taxon>
        <taxon>Pseudomonadota</taxon>
        <taxon>Betaproteobacteria</taxon>
        <taxon>Burkholderiales</taxon>
        <taxon>Burkholderiaceae</taxon>
        <taxon>Caballeronia</taxon>
    </lineage>
</organism>
<evidence type="ECO:0008006" key="3">
    <source>
        <dbReference type="Google" id="ProtNLM"/>
    </source>
</evidence>
<proteinExistence type="predicted"/>
<dbReference type="STRING" id="1777143.AWB82_06284"/>
<dbReference type="RefSeq" id="WP_143756941.1">
    <property type="nucleotide sequence ID" value="NZ_FCOJ02000070.1"/>
</dbReference>
<gene>
    <name evidence="1" type="ORF">AWB82_06284</name>
</gene>
<name>A0A158D4S7_9BURK</name>
<evidence type="ECO:0000313" key="1">
    <source>
        <dbReference type="EMBL" id="SAK89645.1"/>
    </source>
</evidence>
<evidence type="ECO:0000313" key="2">
    <source>
        <dbReference type="Proteomes" id="UP000054596"/>
    </source>
</evidence>
<dbReference type="AlphaFoldDB" id="A0A158D4S7"/>
<comment type="caution">
    <text evidence="1">The sequence shown here is derived from an EMBL/GenBank/DDBJ whole genome shotgun (WGS) entry which is preliminary data.</text>
</comment>
<dbReference type="Proteomes" id="UP000054596">
    <property type="component" value="Unassembled WGS sequence"/>
</dbReference>